<gene>
    <name evidence="1" type="ORF">D7147_04840</name>
</gene>
<protein>
    <recommendedName>
        <fullName evidence="3">Pentapeptide repeat-containing protein</fullName>
    </recommendedName>
</protein>
<name>A0ABX9REF8_9ACTN</name>
<accession>A0ABX9REF8</accession>
<comment type="caution">
    <text evidence="1">The sequence shown here is derived from an EMBL/GenBank/DDBJ whole genome shotgun (WGS) entry which is preliminary data.</text>
</comment>
<dbReference type="Gene3D" id="2.160.20.80">
    <property type="entry name" value="E3 ubiquitin-protein ligase SopA"/>
    <property type="match status" value="1"/>
</dbReference>
<reference evidence="1 2" key="1">
    <citation type="submission" date="2018-09" db="EMBL/GenBank/DDBJ databases">
        <title>Micromonospora sp. nov. MS1-9, isolated from a root of Musa sp.</title>
        <authorList>
            <person name="Kuncharoen N."/>
            <person name="Kudo T."/>
            <person name="Ohkuma M."/>
            <person name="Yuki M."/>
            <person name="Tanasupawat S."/>
        </authorList>
    </citation>
    <scope>NUCLEOTIDE SEQUENCE [LARGE SCALE GENOMIC DNA]</scope>
    <source>
        <strain evidence="1 2">NGC1-4</strain>
    </source>
</reference>
<dbReference type="EMBL" id="RAZS01000002">
    <property type="protein sequence ID" value="RKN22064.1"/>
    <property type="molecule type" value="Genomic_DNA"/>
</dbReference>
<evidence type="ECO:0008006" key="3">
    <source>
        <dbReference type="Google" id="ProtNLM"/>
    </source>
</evidence>
<organism evidence="1 2">
    <name type="scientific">Micromonospora musae</name>
    <dbReference type="NCBI Taxonomy" id="1894970"/>
    <lineage>
        <taxon>Bacteria</taxon>
        <taxon>Bacillati</taxon>
        <taxon>Actinomycetota</taxon>
        <taxon>Actinomycetes</taxon>
        <taxon>Micromonosporales</taxon>
        <taxon>Micromonosporaceae</taxon>
        <taxon>Micromonospora</taxon>
    </lineage>
</organism>
<keyword evidence="2" id="KW-1185">Reference proteome</keyword>
<sequence length="266" mass="29208">MAGEQGNRLVVEHEEVVGVDYSVQGLTGLVGVGARFERCRFDGLRFQDVALGSGMELSQYVGCSFDGAVLTGTAGYSRFVGCTFRDAEIRGLKADYLELVDCVFTGRIRSTTFWGAPPPGSAERFTSNLAFLEKQGRAEPRGYRALALRESNEIHGNDLSGADLVGVDFRHGVDLTRQRLPTGTDYLYLPDAEAALQRALAPLVDRPADDLTARVERSLRRMLDREVGTGQRQLLFREVDYSSKGVLKPYARLMFDLVREAAASGS</sequence>
<evidence type="ECO:0000313" key="2">
    <source>
        <dbReference type="Proteomes" id="UP000271548"/>
    </source>
</evidence>
<dbReference type="SUPFAM" id="SSF141571">
    <property type="entry name" value="Pentapeptide repeat-like"/>
    <property type="match status" value="1"/>
</dbReference>
<dbReference type="RefSeq" id="WP_120674077.1">
    <property type="nucleotide sequence ID" value="NZ_RAZS01000002.1"/>
</dbReference>
<dbReference type="Proteomes" id="UP000271548">
    <property type="component" value="Unassembled WGS sequence"/>
</dbReference>
<evidence type="ECO:0000313" key="1">
    <source>
        <dbReference type="EMBL" id="RKN22064.1"/>
    </source>
</evidence>
<proteinExistence type="predicted"/>